<evidence type="ECO:0000313" key="1">
    <source>
        <dbReference type="EMBL" id="AZL60457.1"/>
    </source>
</evidence>
<dbReference type="InterPro" id="IPR007739">
    <property type="entry name" value="RgpF"/>
</dbReference>
<dbReference type="Proteomes" id="UP000282002">
    <property type="component" value="Chromosome"/>
</dbReference>
<evidence type="ECO:0008006" key="3">
    <source>
        <dbReference type="Google" id="ProtNLM"/>
    </source>
</evidence>
<dbReference type="Pfam" id="PF05045">
    <property type="entry name" value="RgpF"/>
    <property type="match status" value="1"/>
</dbReference>
<evidence type="ECO:0000313" key="2">
    <source>
        <dbReference type="Proteomes" id="UP000282002"/>
    </source>
</evidence>
<name>A0A3S8UA08_9RHOB</name>
<sequence length="362" mass="39736">MPAAKLRREIARIGQRLVDLWSLPQERRHQRAHDSRFPQTLQVTAGQVSPQPKVALLVVWQPAGLAPSVLATCRHLVASGYAPLVVSNAPLAGPDRALLAAEVWQIAERDNIGHDFGAYRDGILLLRHQNLQPQRLLLLNDSIWFPWAEADGLLTDLEGDPASDGFIGAAWMERPGKAHAAHFQSYLVMFGPRALDHPAFARFWSDYLLSSRRDSVLKRGEKGLSRAMVAAGLAAPSQRSAAGLSQYAQTLPDEDLGKALDYAALTDPDRQKQRDAILATAGKAGFRPAALHFLNSSLATAFFLETHPYLAARAFGLHFVKKRRDALSVEARRQVLRAVAAGDLPEPQPAVLAEIRRHDPPV</sequence>
<accession>A0A3S8UA08</accession>
<gene>
    <name evidence="1" type="ORF">EI545_17490</name>
</gene>
<dbReference type="RefSeq" id="WP_125326649.1">
    <property type="nucleotide sequence ID" value="NZ_CP034328.1"/>
</dbReference>
<reference evidence="1 2" key="1">
    <citation type="submission" date="2018-12" db="EMBL/GenBank/DDBJ databases">
        <title>Complete genome sequencing of Tabrizicola sp. K13M18.</title>
        <authorList>
            <person name="Bae J.-W."/>
        </authorList>
    </citation>
    <scope>NUCLEOTIDE SEQUENCE [LARGE SCALE GENOMIC DNA]</scope>
    <source>
        <strain evidence="1 2">K13M18</strain>
    </source>
</reference>
<dbReference type="AlphaFoldDB" id="A0A3S8UA08"/>
<proteinExistence type="predicted"/>
<keyword evidence="2" id="KW-1185">Reference proteome</keyword>
<protein>
    <recommendedName>
        <fullName evidence="3">Rhamnan synthesis protein F</fullName>
    </recommendedName>
</protein>
<dbReference type="OrthoDB" id="8849801at2"/>
<organism evidence="1 2">
    <name type="scientific">Tabrizicola piscis</name>
    <dbReference type="NCBI Taxonomy" id="2494374"/>
    <lineage>
        <taxon>Bacteria</taxon>
        <taxon>Pseudomonadati</taxon>
        <taxon>Pseudomonadota</taxon>
        <taxon>Alphaproteobacteria</taxon>
        <taxon>Rhodobacterales</taxon>
        <taxon>Paracoccaceae</taxon>
        <taxon>Tabrizicola</taxon>
    </lineage>
</organism>
<dbReference type="KEGG" id="taw:EI545_17490"/>
<dbReference type="EMBL" id="CP034328">
    <property type="protein sequence ID" value="AZL60457.1"/>
    <property type="molecule type" value="Genomic_DNA"/>
</dbReference>